<accession>A0A2T9WL81</accession>
<reference evidence="2" key="4">
    <citation type="submission" date="2021-11" db="EMBL/GenBank/DDBJ databases">
        <authorList>
            <person name="Munson-Mcgee J."/>
            <person name="Field E."/>
            <person name="Bateson M."/>
            <person name="Rooney C."/>
            <person name="Stepanauskas R."/>
            <person name="Young M."/>
        </authorList>
    </citation>
    <scope>NUCLEOTIDE SEQUENCE</scope>
    <source>
        <strain evidence="2">SCGC AB-777_F03</strain>
    </source>
</reference>
<dbReference type="EMBL" id="QEFP01000007">
    <property type="protein sequence ID" value="PVU68585.1"/>
    <property type="molecule type" value="Genomic_DNA"/>
</dbReference>
<name>A0A2T9WL81_NANST</name>
<reference evidence="3" key="1">
    <citation type="journal article" date="2015" name="Appl. Environ. Microbiol.">
        <title>Nanoarchaeota, Their Sulfolobales Host, and Nanoarchaeota Virus Distribution across Yellowstone National Park Hot Springs.</title>
        <authorList>
            <person name="Munson-McGee J.H."/>
            <person name="Field E.K."/>
            <person name="Bateson M."/>
            <person name="Rooney C."/>
            <person name="Stepanauskas R."/>
            <person name="Young M.J."/>
        </authorList>
    </citation>
    <scope>NUCLEOTIDE SEQUENCE [LARGE SCALE GENOMIC DNA]</scope>
    <source>
        <strain evidence="3">SCGC AB-777_F03</strain>
    </source>
</reference>
<keyword evidence="1" id="KW-0812">Transmembrane</keyword>
<evidence type="ECO:0000313" key="2">
    <source>
        <dbReference type="EMBL" id="MCC5447151.1"/>
    </source>
</evidence>
<evidence type="ECO:0000256" key="1">
    <source>
        <dbReference type="SAM" id="Phobius"/>
    </source>
</evidence>
<reference evidence="2" key="3">
    <citation type="submission" date="2017-05" db="EMBL/GenBank/DDBJ databases">
        <authorList>
            <person name="Munson-Mcgee J.H."/>
        </authorList>
    </citation>
    <scope>NUCLEOTIDE SEQUENCE</scope>
    <source>
        <strain evidence="2">SCGC AB-777_F03</strain>
    </source>
</reference>
<organism evidence="3">
    <name type="scientific">Nanobsidianus stetteri</name>
    <dbReference type="NCBI Taxonomy" id="1294122"/>
    <lineage>
        <taxon>Archaea</taxon>
        <taxon>Nanobdellota</taxon>
        <taxon>Candidatus Nanoarchaeia</taxon>
        <taxon>Nanoarchaeales</taxon>
        <taxon>Nanopusillaceae</taxon>
        <taxon>Candidatus Nanobsidianus</taxon>
    </lineage>
</organism>
<evidence type="ECO:0000313" key="3">
    <source>
        <dbReference type="EMBL" id="PVU68585.1"/>
    </source>
</evidence>
<keyword evidence="1" id="KW-1133">Transmembrane helix</keyword>
<sequence length="128" mass="14619">MIRELIYLFILFVAGYFVLSSFFNFYSSAGKIIANEISNITNPTYESQVNYIVNYNNYGNYSILYLVQNINPSNCINNIEVGNTMVNFTYKVLNQYTIELNVSYPVNAGDNLTITFCNGQSSLYYISP</sequence>
<dbReference type="EMBL" id="QEFP02000010">
    <property type="protein sequence ID" value="MCC5447151.1"/>
    <property type="molecule type" value="Genomic_DNA"/>
</dbReference>
<proteinExistence type="predicted"/>
<comment type="caution">
    <text evidence="3">The sequence shown here is derived from an EMBL/GenBank/DDBJ whole genome shotgun (WGS) entry which is preliminary data.</text>
</comment>
<dbReference type="Proteomes" id="UP000245509">
    <property type="component" value="Unassembled WGS sequence"/>
</dbReference>
<keyword evidence="1" id="KW-0472">Membrane</keyword>
<gene>
    <name evidence="2" type="ORF">DDW03_001905</name>
    <name evidence="3" type="ORF">DDW03_01920</name>
</gene>
<feature type="transmembrane region" description="Helical" evidence="1">
    <location>
        <begin position="6"/>
        <end position="26"/>
    </location>
</feature>
<reference evidence="3" key="2">
    <citation type="submission" date="2017-05" db="EMBL/GenBank/DDBJ databases">
        <authorList>
            <person name="Song R."/>
            <person name="Chenine A.L."/>
            <person name="Ruprecht R.M."/>
        </authorList>
    </citation>
    <scope>NUCLEOTIDE SEQUENCE</scope>
    <source>
        <strain evidence="3">SCGC AB-777_F03</strain>
    </source>
</reference>
<dbReference type="AlphaFoldDB" id="A0A2T9WL81"/>
<protein>
    <submittedName>
        <fullName evidence="3">Uncharacterized protein</fullName>
    </submittedName>
</protein>
<dbReference type="RefSeq" id="WP_228615374.1">
    <property type="nucleotide sequence ID" value="NZ_QEFP02000010.1"/>
</dbReference>